<dbReference type="GO" id="GO:0005794">
    <property type="term" value="C:Golgi apparatus"/>
    <property type="evidence" value="ECO:0007669"/>
    <property type="project" value="UniProtKB-SubCell"/>
</dbReference>
<dbReference type="InterPro" id="IPR036322">
    <property type="entry name" value="WD40_repeat_dom_sf"/>
</dbReference>
<evidence type="ECO:0000256" key="28">
    <source>
        <dbReference type="ARBA" id="ARBA00081222"/>
    </source>
</evidence>
<comment type="subcellular location">
    <subcellularLocation>
        <location evidence="4">Cytoplasm</location>
        <location evidence="4">Cytoskeleton</location>
        <location evidence="4">Microtubule organizing center</location>
        <location evidence="4">Centrosome</location>
    </subcellularLocation>
    <subcellularLocation>
        <location evidence="5">Cytoplasm</location>
        <location evidence="5">Cytoskeleton</location>
        <location evidence="5">Spindle pole</location>
    </subcellularLocation>
    <subcellularLocation>
        <location evidence="1">Endosome</location>
    </subcellularLocation>
    <subcellularLocation>
        <location evidence="2">Golgi apparatus</location>
        <location evidence="2">trans-Golgi network membrane</location>
    </subcellularLocation>
    <subcellularLocation>
        <location evidence="3">Midbody</location>
    </subcellularLocation>
</comment>
<feature type="region of interest" description="Disordered" evidence="29">
    <location>
        <begin position="4550"/>
        <end position="4574"/>
    </location>
</feature>
<keyword evidence="16" id="KW-0498">Mitosis</keyword>
<evidence type="ECO:0000256" key="22">
    <source>
        <dbReference type="ARBA" id="ARBA00023212"/>
    </source>
</evidence>
<feature type="compositionally biased region" description="Basic and acidic residues" evidence="29">
    <location>
        <begin position="2466"/>
        <end position="2477"/>
    </location>
</feature>
<evidence type="ECO:0000256" key="2">
    <source>
        <dbReference type="ARBA" id="ARBA00004198"/>
    </source>
</evidence>
<dbReference type="CDD" id="cd00022">
    <property type="entry name" value="BIR"/>
    <property type="match status" value="1"/>
</dbReference>
<feature type="compositionally biased region" description="Polar residues" evidence="29">
    <location>
        <begin position="846"/>
        <end position="858"/>
    </location>
</feature>
<dbReference type="GO" id="GO:0005768">
    <property type="term" value="C:endosome"/>
    <property type="evidence" value="ECO:0007669"/>
    <property type="project" value="UniProtKB-SubCell"/>
</dbReference>
<keyword evidence="8" id="KW-0853">WD repeat</keyword>
<keyword evidence="7" id="KW-0597">Phosphoprotein</keyword>
<feature type="compositionally biased region" description="Low complexity" evidence="29">
    <location>
        <begin position="432"/>
        <end position="444"/>
    </location>
</feature>
<feature type="compositionally biased region" description="Basic and acidic residues" evidence="29">
    <location>
        <begin position="408"/>
        <end position="420"/>
    </location>
</feature>
<dbReference type="PANTHER" id="PTHR46116">
    <property type="entry name" value="(E3-INDEPENDENT) E2 UBIQUITIN-CONJUGATING ENZYME"/>
    <property type="match status" value="1"/>
</dbReference>
<dbReference type="KEGG" id="cvn:111129365"/>
<feature type="compositionally biased region" description="Basic residues" evidence="29">
    <location>
        <begin position="496"/>
        <end position="506"/>
    </location>
</feature>
<evidence type="ECO:0000256" key="19">
    <source>
        <dbReference type="ARBA" id="ARBA00022843"/>
    </source>
</evidence>
<feature type="compositionally biased region" description="Basic and acidic residues" evidence="29">
    <location>
        <begin position="449"/>
        <end position="464"/>
    </location>
</feature>
<dbReference type="GO" id="GO:0016567">
    <property type="term" value="P:protein ubiquitination"/>
    <property type="evidence" value="ECO:0007669"/>
    <property type="project" value="UniProtKB-ARBA"/>
</dbReference>
<feature type="region of interest" description="Disordered" evidence="29">
    <location>
        <begin position="395"/>
        <end position="464"/>
    </location>
</feature>
<reference evidence="32" key="1">
    <citation type="submission" date="2025-08" db="UniProtKB">
        <authorList>
            <consortium name="RefSeq"/>
        </authorList>
    </citation>
    <scope>IDENTIFICATION</scope>
    <source>
        <tissue evidence="32">Whole sample</tissue>
    </source>
</reference>
<evidence type="ECO:0000256" key="16">
    <source>
        <dbReference type="ARBA" id="ARBA00022776"/>
    </source>
</evidence>
<keyword evidence="23" id="KW-0131">Cell cycle</keyword>
<dbReference type="GO" id="GO:0005634">
    <property type="term" value="C:nucleus"/>
    <property type="evidence" value="ECO:0007669"/>
    <property type="project" value="TreeGrafter"/>
</dbReference>
<dbReference type="Gene3D" id="3.10.110.10">
    <property type="entry name" value="Ubiquitin Conjugating Enzyme"/>
    <property type="match status" value="1"/>
</dbReference>
<feature type="region of interest" description="Disordered" evidence="29">
    <location>
        <begin position="3619"/>
        <end position="3666"/>
    </location>
</feature>
<feature type="region of interest" description="Disordered" evidence="29">
    <location>
        <begin position="4862"/>
        <end position="4883"/>
    </location>
</feature>
<feature type="region of interest" description="Disordered" evidence="29">
    <location>
        <begin position="477"/>
        <end position="507"/>
    </location>
</feature>
<dbReference type="SUPFAM" id="SSF50978">
    <property type="entry name" value="WD40 repeat-like"/>
    <property type="match status" value="1"/>
</dbReference>
<evidence type="ECO:0000256" key="3">
    <source>
        <dbReference type="ARBA" id="ARBA00004214"/>
    </source>
</evidence>
<feature type="compositionally biased region" description="Basic and acidic residues" evidence="29">
    <location>
        <begin position="4002"/>
        <end position="4013"/>
    </location>
</feature>
<keyword evidence="22" id="KW-0206">Cytoskeleton</keyword>
<keyword evidence="17" id="KW-0833">Ubl conjugation pathway</keyword>
<dbReference type="GO" id="GO:0051301">
    <property type="term" value="P:cell division"/>
    <property type="evidence" value="ECO:0007669"/>
    <property type="project" value="UniProtKB-KW"/>
</dbReference>
<dbReference type="RefSeq" id="XP_022331412.1">
    <property type="nucleotide sequence ID" value="XM_022475704.1"/>
</dbReference>
<dbReference type="GO" id="GO:0000922">
    <property type="term" value="C:spindle pole"/>
    <property type="evidence" value="ECO:0007669"/>
    <property type="project" value="UniProtKB-SubCell"/>
</dbReference>
<evidence type="ECO:0000256" key="23">
    <source>
        <dbReference type="ARBA" id="ARBA00023306"/>
    </source>
</evidence>
<evidence type="ECO:0000256" key="29">
    <source>
        <dbReference type="SAM" id="MobiDB-lite"/>
    </source>
</evidence>
<keyword evidence="11" id="KW-0646">Protease inhibitor</keyword>
<dbReference type="Proteomes" id="UP000694844">
    <property type="component" value="Chromosome 4"/>
</dbReference>
<keyword evidence="31" id="KW-1185">Reference proteome</keyword>
<gene>
    <name evidence="32" type="primary">LOC111129365</name>
</gene>
<dbReference type="SUPFAM" id="SSF57924">
    <property type="entry name" value="Inhibitor of apoptosis (IAP) repeat"/>
    <property type="match status" value="1"/>
</dbReference>
<dbReference type="GO" id="GO:0032465">
    <property type="term" value="P:regulation of cytokinesis"/>
    <property type="evidence" value="ECO:0007669"/>
    <property type="project" value="InterPro"/>
</dbReference>
<evidence type="ECO:0000256" key="26">
    <source>
        <dbReference type="ARBA" id="ARBA00075349"/>
    </source>
</evidence>
<keyword evidence="14" id="KW-0677">Repeat</keyword>
<feature type="region of interest" description="Disordered" evidence="29">
    <location>
        <begin position="1706"/>
        <end position="1732"/>
    </location>
</feature>
<dbReference type="FunFam" id="3.10.110.10:FF:000014">
    <property type="entry name" value="Baculoviral IAP repeat-containing protein 6"/>
    <property type="match status" value="1"/>
</dbReference>
<dbReference type="Pfam" id="PF00179">
    <property type="entry name" value="UQ_con"/>
    <property type="match status" value="1"/>
</dbReference>
<evidence type="ECO:0000256" key="6">
    <source>
        <dbReference type="ARBA" id="ARBA00022490"/>
    </source>
</evidence>
<feature type="region of interest" description="Disordered" evidence="29">
    <location>
        <begin position="943"/>
        <end position="980"/>
    </location>
</feature>
<evidence type="ECO:0000256" key="9">
    <source>
        <dbReference type="ARBA" id="ARBA00022618"/>
    </source>
</evidence>
<dbReference type="Pfam" id="PF00653">
    <property type="entry name" value="BIR"/>
    <property type="match status" value="1"/>
</dbReference>
<feature type="compositionally biased region" description="Polar residues" evidence="29">
    <location>
        <begin position="1121"/>
        <end position="1133"/>
    </location>
</feature>
<feature type="compositionally biased region" description="Basic and acidic residues" evidence="29">
    <location>
        <begin position="3007"/>
        <end position="3021"/>
    </location>
</feature>
<organism evidence="31 32">
    <name type="scientific">Crassostrea virginica</name>
    <name type="common">Eastern oyster</name>
    <dbReference type="NCBI Taxonomy" id="6565"/>
    <lineage>
        <taxon>Eukaryota</taxon>
        <taxon>Metazoa</taxon>
        <taxon>Spiralia</taxon>
        <taxon>Lophotrochozoa</taxon>
        <taxon>Mollusca</taxon>
        <taxon>Bivalvia</taxon>
        <taxon>Autobranchia</taxon>
        <taxon>Pteriomorphia</taxon>
        <taxon>Ostreida</taxon>
        <taxon>Ostreoidea</taxon>
        <taxon>Ostreidae</taxon>
        <taxon>Crassostrea</taxon>
    </lineage>
</organism>
<evidence type="ECO:0000256" key="27">
    <source>
        <dbReference type="ARBA" id="ARBA00079718"/>
    </source>
</evidence>
<evidence type="ECO:0000256" key="25">
    <source>
        <dbReference type="ARBA" id="ARBA00069601"/>
    </source>
</evidence>
<dbReference type="SMART" id="SM00212">
    <property type="entry name" value="UBCc"/>
    <property type="match status" value="1"/>
</dbReference>
<evidence type="ECO:0000256" key="14">
    <source>
        <dbReference type="ARBA" id="ARBA00022737"/>
    </source>
</evidence>
<feature type="compositionally biased region" description="Basic and acidic residues" evidence="29">
    <location>
        <begin position="1205"/>
        <end position="1216"/>
    </location>
</feature>
<keyword evidence="13" id="KW-0479">Metal-binding</keyword>
<feature type="compositionally biased region" description="Polar residues" evidence="29">
    <location>
        <begin position="2991"/>
        <end position="3002"/>
    </location>
</feature>
<evidence type="ECO:0000256" key="15">
    <source>
        <dbReference type="ARBA" id="ARBA00022753"/>
    </source>
</evidence>
<protein>
    <recommendedName>
        <fullName evidence="25">Dual E2 ubiquitin-conjugating enzyme/E3 ubiquitin-protein ligase BIRC6</fullName>
    </recommendedName>
    <alternativeName>
        <fullName evidence="28">BIR repeat-containing ubiquitin-conjugating enzyme</fullName>
    </alternativeName>
    <alternativeName>
        <fullName evidence="27">Baculoviral IAP repeat-containing protein 6</fullName>
    </alternativeName>
    <alternativeName>
        <fullName evidence="26">Ubiquitin-conjugating BIR domain enzyme apollon</fullName>
    </alternativeName>
</protein>
<dbReference type="GO" id="GO:0004869">
    <property type="term" value="F:cysteine-type endopeptidase inhibitor activity"/>
    <property type="evidence" value="ECO:0007669"/>
    <property type="project" value="TreeGrafter"/>
</dbReference>
<keyword evidence="19" id="KW-0832">Ubl conjugation</keyword>
<dbReference type="CDD" id="cd23810">
    <property type="entry name" value="UBCc_BIRC6"/>
    <property type="match status" value="1"/>
</dbReference>
<comment type="similarity">
    <text evidence="24">Belongs to the BIRC6 family.</text>
</comment>
<feature type="region of interest" description="Disordered" evidence="29">
    <location>
        <begin position="1021"/>
        <end position="1042"/>
    </location>
</feature>
<dbReference type="PROSITE" id="PS50143">
    <property type="entry name" value="BIR_REPEAT_2"/>
    <property type="match status" value="1"/>
</dbReference>
<evidence type="ECO:0000256" key="5">
    <source>
        <dbReference type="ARBA" id="ARBA00004647"/>
    </source>
</evidence>
<keyword evidence="6" id="KW-0963">Cytoplasm</keyword>
<evidence type="ECO:0000256" key="18">
    <source>
        <dbReference type="ARBA" id="ARBA00022833"/>
    </source>
</evidence>
<keyword evidence="12" id="KW-0053">Apoptosis</keyword>
<dbReference type="GO" id="GO:0004842">
    <property type="term" value="F:ubiquitin-protein transferase activity"/>
    <property type="evidence" value="ECO:0007669"/>
    <property type="project" value="InterPro"/>
</dbReference>
<feature type="compositionally biased region" description="Polar residues" evidence="29">
    <location>
        <begin position="2960"/>
        <end position="2982"/>
    </location>
</feature>
<dbReference type="SMART" id="SM00238">
    <property type="entry name" value="BIR"/>
    <property type="match status" value="1"/>
</dbReference>
<feature type="compositionally biased region" description="Low complexity" evidence="29">
    <location>
        <begin position="658"/>
        <end position="672"/>
    </location>
</feature>
<feature type="region of interest" description="Disordered" evidence="29">
    <location>
        <begin position="657"/>
        <end position="690"/>
    </location>
</feature>
<dbReference type="SUPFAM" id="SSF54495">
    <property type="entry name" value="UBC-like"/>
    <property type="match status" value="1"/>
</dbReference>
<evidence type="ECO:0000256" key="12">
    <source>
        <dbReference type="ARBA" id="ARBA00022703"/>
    </source>
</evidence>
<evidence type="ECO:0000313" key="31">
    <source>
        <dbReference type="Proteomes" id="UP000694844"/>
    </source>
</evidence>
<evidence type="ECO:0000256" key="7">
    <source>
        <dbReference type="ARBA" id="ARBA00022553"/>
    </source>
</evidence>
<feature type="compositionally biased region" description="Polar residues" evidence="29">
    <location>
        <begin position="395"/>
        <end position="405"/>
    </location>
</feature>
<feature type="region of interest" description="Disordered" evidence="29">
    <location>
        <begin position="4088"/>
        <end position="4109"/>
    </location>
</feature>
<dbReference type="GO" id="GO:0046872">
    <property type="term" value="F:metal ion binding"/>
    <property type="evidence" value="ECO:0007669"/>
    <property type="project" value="UniProtKB-KW"/>
</dbReference>
<feature type="region of interest" description="Disordered" evidence="29">
    <location>
        <begin position="837"/>
        <end position="858"/>
    </location>
</feature>
<feature type="compositionally biased region" description="Polar residues" evidence="29">
    <location>
        <begin position="4030"/>
        <end position="4040"/>
    </location>
</feature>
<evidence type="ECO:0000256" key="10">
    <source>
        <dbReference type="ARBA" id="ARBA00022679"/>
    </source>
</evidence>
<evidence type="ECO:0000256" key="13">
    <source>
        <dbReference type="ARBA" id="ARBA00022723"/>
    </source>
</evidence>
<dbReference type="InterPro" id="IPR000608">
    <property type="entry name" value="UBC"/>
</dbReference>
<evidence type="ECO:0000256" key="1">
    <source>
        <dbReference type="ARBA" id="ARBA00004177"/>
    </source>
</evidence>
<feature type="region of interest" description="Disordered" evidence="29">
    <location>
        <begin position="4001"/>
        <end position="4040"/>
    </location>
</feature>
<keyword evidence="21" id="KW-0472">Membrane</keyword>
<evidence type="ECO:0000313" key="32">
    <source>
        <dbReference type="RefSeq" id="XP_022331412.1"/>
    </source>
</evidence>
<dbReference type="GeneID" id="111129365"/>
<evidence type="ECO:0000259" key="30">
    <source>
        <dbReference type="PROSITE" id="PS50127"/>
    </source>
</evidence>
<dbReference type="InterPro" id="IPR016135">
    <property type="entry name" value="UBQ-conjugating_enzyme/RWD"/>
</dbReference>
<evidence type="ECO:0000256" key="20">
    <source>
        <dbReference type="ARBA" id="ARBA00023034"/>
    </source>
</evidence>
<feature type="domain" description="UBC core" evidence="30">
    <location>
        <begin position="4623"/>
        <end position="4790"/>
    </location>
</feature>
<proteinExistence type="inferred from homology"/>
<evidence type="ECO:0000256" key="17">
    <source>
        <dbReference type="ARBA" id="ARBA00022786"/>
    </source>
</evidence>
<evidence type="ECO:0000256" key="11">
    <source>
        <dbReference type="ARBA" id="ARBA00022690"/>
    </source>
</evidence>
<name>A0A8B8DT40_CRAVI</name>
<keyword evidence="18" id="KW-0862">Zinc</keyword>
<dbReference type="OrthoDB" id="2196114at2759"/>
<evidence type="ECO:0000256" key="24">
    <source>
        <dbReference type="ARBA" id="ARBA00060909"/>
    </source>
</evidence>
<sequence>MAATEKQWYVGEDGCISIGVPARAVTYHSALNSIIVSTKEPSVKIYDVASGALLQKSNLSANTTDSIHAMYLPGKDKVVFADDYSVGARNDLRGMLLLDTALQTPVNKPEDQIKVEIPLAEAGQFHKALMNAELPGIDHVDEVCKELEKKIDTVQEATKGHLKAAKWATICLELPFSTLKTVCTGLVNEMKRLSMNNPGLSVASAIGDRLNYLLPNNGEGWSNTVERSMMYSEVARQKTFRTWPHMNYKWALPDPMSQAGFYHQPNSMGDDRAMCFTCNVCLVCWEPTDEPWSEHERHSPTCPFVKGEYTQNVPLAVSYGSQPAKKHGENEEKIVCLSTTATENFVATSTINGNIVVWSVDKILKKYCQFNLDPSCPVIALKTGLQIERQSTRSTGLSECVNSVQDEMDARPEERSEKVENGNVPENGGEPSTITTSTSGTSDSVYELPQEKVDKSDGHKTRNRPCEDVLVKAMCIVRKPMQEKSPSEKSAGAKSSKVKKKSRSKSHPTLFCGVSLRRTKMNLPIEQNNVEQETEEVELMNKVNEVVSSDSPQIISSEEQPICSEEEIVDNELLQSTVFIPYLLVLALRDDQRKGSKHKERDQKRMLPTSASLNNLNAVPNLGSISMMNHDFTLLDPMFDSDPDPVDMLIGVTPGPVSLTSESSTSGGSSSLIDARVPTVSKPTPSKHTKTGSVLQCVELPFRLQSDRFEVSSICPTSDGQHILVVVSPREKCHKLSSNSKSSVITDSSPSIEASSQSDDIRTFNSSSTSAQIPSESISEMSDSTEQCLGGCILLYKYHFGDDYGRLEETPVVTKYLELAELSVTSAVVLPQEFSDYQEREEDSQSSDPLVTNSVSSQASQHIPGQAAVTLTNGKLWLLNLNDLTIVAEINPPEPQEKFVSAAYCTGMERLCVCSAEGKLHFYQLCEDSPVLSDSGSLIDVPDGLCNGETPLEPEPSTSTVDSSESRDTMDKSSPGTDLLAKKPLTVDNLILLHNLIQFENMMPRFTATVPSCWTEIQQEQQQRRHPQHLQHQGEATQHTRTWKLQPDSSTWDEHLFEIVLPRPCCVGHVDIKFTLHPMCTSPPDVQITLLKQNATTLGRQSNTSHTAEVDKSIDFNINASTRSQEENTNSSCPDKPNGRVTEGINSVLDPDFLEDHNAEILCGPVNLASFLDLSGNSGLITLTSPQLLTTKPKAFLIHVKGFHSKNDDKNNEKQREMRRKSASSSSTQKMMVMKSAFDKDIFIPPSKVKEALTSTAPRPKFADNFRGCDWIQEVSVTIRKMKRTQIPKERLQRCTMIENLKFHERLMAAVGLSDGYVFNGISLDCYQNMALDILLWISGVQMNDPLKRAVTKTIPNTLKTYLDSVVRACFIQGTRTTAHKCSRLLAMCMEQCKKMVDPDMAPSFSYSLLHALLSSFPLLPSAQYAGAIRWFFTMLNRVKCLDITQVSQACSDLLVHTSKQYNERMSPLHALLKSRFGLYGHPFDPDLFDIELPLALKQTVPSVSFTTLSSSGSNSTTTGNTNNNLTAPSSSSSVTDELDYYDLFNPPTDKSQKVQLEYAKGSLFGLMEVEPLHFTCHSTSDGTKMERMDTNSSSQNASIGTAGLSGTINFGEGIPPQATASIGASTLASLSSSMAVTKQHLHELSSKSYPTFKHKIMHIKQILSEVGKSLPTDGKSATSDHLMPPTPKSTPMVITPPLTPPNEIFQSQGTAAPAPANDGKSDNNKHFSAKSALGGLPNAQTLLQQPPLQVLVIERMHSGARRFVTLDFGKPIVLTDVVIPSCTDLASLSIDVWVQGEELDGQRFVVASDIGMRSLIMTDIMPPVVCRYLKITTIGRFGSGSTRSKIPIGAFYGHSCLLPWEWNSYLEQRSSSTSGGQSELPTQSQLLAQLGIYMSLLEDIQCRYSLARTRLESLLAGLDGQQFANSHIQYFLKKSKKQNDEDNKITQCYNDCLQLQVQLNLAKKATERLQTALGFNVPKTEYSSSVVERVRHACTDKLRFVQECLLDVLLSMTTSSPSIPQPPMSLYNLLSPQTAEMLFKNLCVHGTKKIQISCGMLLMRVCGSQPWWGGFLGNVLREFFHSENSQIFPQDRVFVLLLAMGQKSLSGPSAVSIMESLLDMLARVLSPLVTEQAGMVDLTLVGWILLFLCRSLDHSSVNDDCSKASRKDGENSLPNRWNFIQGDHNSAGHLGANGAKGKSTKLVRGSRLSMQKRMLTHRQKLMDLQQAQMTFFSNHSDKSAQNSSNTLLKQQEKEFKKELSKYASKHIKDIIQMRRTEVEMLRKMGSKADISSEADKSNVEEDQEGALLLSKDKTLKVVKGLMCLLLSMDFTCNVDLFLITCKVIATVCVSTRPAITLAEAMTQEQLERLILLTSNLEFSYGNISWGGPWAGHAITCLLQDILDGEKFYPAHMDSGMSDTREDAAVGGFTTETDESLPHSVSLPNMEELDTDPDNSVPDTPDMELSDSKEESSKMTFDKESSLMVDLLLDDMDYEDETSAKLHAYVTGESAKPPPPPEQILFESGLPTSSLNGTLDMANSIPVEMEDKKKDVFIKKIVDKITERERESWMTGTSYQRSSLVAGAQGMSTALDARLEFGLETQAELRLKVMLSLHTEGVQQAFSHTLPSAPYVGHTMSSAPPATDDELSQASASIVQSEVSSAEMLSSCYNNLLCHLLPQCSNLDSLLQLWLTLNSEGGTDATGSPMFDSSRTPLILLSSSSVATLLEALTAIPSLPISTWVLAFQSLTLTANQRLPSHSDAGEISMIVPMLADPNLISVIKKFLSGTSENGPTASSVQFSMVGPAATKAFYEFLLRLLVKCPQDHLQKLKELMLKLVYTLSAERGAFHCGLGPLDAQCRFMDFILDQTYENIDISNAISVIESISSLVHQHILCQEKVSCRSTSENSINARSCFGGLFASFLRGGDSKSSEASRDLLMCSLLKLVNNLIQIQCSSPRNSRLTSAAMDTSTTAEPRTPTNISMSEPVPDSAKLQQALATSTPTPGVRLSDEEKSQQTDEQKTETLNTQADQNSYITDLILGHSQIMCNLIQALSYCNSNTMAMILGSRGISNNMQETFVGGEPISVGDGIYQILVTLSRLCSDHRCVIESLYKYLSGSYGTRIQQSLNKLSEPLLWFILKVLDSARAVSSFLEMGGISILCQNLVNCNCRIISTNPSLISTIMQNLNGRSRLEKKTSDYEPPDGLQNFAPLGSISSGSPTASPAEVLIQAAPPHRRARSAAWSYHFYPDEAWVDLTIQLPFAVLLKEVQIQPHSTSLTTCPSSVSVELGHDGVTSTPLCHPLMTSSLAFIKLQFQRPQIATMVTIRLHRARDSMTIGLSQIMLMGYSAFGDSSAAPQNMFMPNEDYVARSSVRWIRLLHHCLTAYKEVEECVANAAALTPNLMNTCSALLVSPISTVYVPNIEEVLLRLGLHSVDMGLALVDNILRSPNNRDNSAGISMPYLGKISGQANESTVELLYQLGIVQDPGTRLRVQALLNWLKDSANLALQKSSISSAEGYRRIQQELSPLPSPAPSHIQCVSAILWQSNDLPVDYDLGCLITRDLVCSLYEWSATLKTDSILKQSVDYVLCAMCYINPEYFSQILQWMGIIVTGENSLSASISDDRKDNNHLHQGSMTDDSKDNRHHHRSMTDDSKEASSAQEGEGAEAGSGFVPDFHHITLEDSCLSTLALTCQSTVAIKQLLDSGFPAVLAQGLFEFCNKVIFQFTENYSPPEGMTDAHKSTCRCDEGGASGSVLGAMSRTTSDKGLWITADMVPSVLYFLAKVSSEPLMKDWLGGHEGNIFWPSLLTMLCNTPIQSATVPASVPREGIMTMENRGMIESAAVCFFTQVMSCHIMNQLLFAKVLCEVIKEQSSSSKSGQLLGNFPLSGFTRCLFLQALLEDEKILVVLKSSEQNGKFMTSTKVNNGVYHPSFTGGRDTQVMLVSLHTTISEVTSKVTNLSLLPGQFLEKAAEKSDEIKKDSLSNYTEMADYLSSSVVAASMAAKEKREKEEKSSGKTSLPPRPPTRRGRQNAGNSSSQIQLPSFSVCHKTMPNTSLPGELTLSQLLQILNQRGLQHGLNVLEFTIKQEAGKKESSQAEQSERDGWGDLEEDPSLTTVSPFLTSLQVFASVGGLALLAEHLPLLYPEVSRQSVMQESGLDHMIKNMSLAAEEWSMVEPFPEDFYEQYELYQPLVSKTTNPPVAMPSIPPHSLVAFGLFLRLPGYADVLLKERKKAQCLLRLVLGVTDDGDGGHILTSPIACSLPTLPFLVLKSLYDSSPLTTDDGVLLRRMSLEIWAIHLILACLSVLSHHAPRVPVQGFQQEAQLILSAMQSANTPASVPVQTQTEEKSQQYWAKGTGFGTGSTTSSWDAEQALMRQKSEEEHVACLLQVLASYINPGGDVPKDFESETYSFPAEKSLLPDVMYELLSQSCIVPAISSYLRNDSVLDMARHIPLYRALLELLRGIAVTPSLVPLLLPLEKDNGPDTATSVGVLLDKMRVCVDTYASRLKTNKAKNGTGNLAEEEENEGLAMLIPNIQETARIVKVATERLQKSTESETSSEEADKDKSGQAGQASAEKHYMTIMEEEQFGSFEFVLSDCSAVKFACSHHYENNVKAAGEVSNASRTRRLAQEATTLSTSLPLSAGSSVFVRCDEERLDIMKVMITGPSDTPYENGCFEFDVYFPPDYPTSPPLINLETTGNHTIRFNPNLYNDGKVCLSVLNTWHGRPEEKWNAQTSSFLQVLVSIQSLILVSEPYFNEPGYERSRGTPSGTASSREYDANIRQATVRWAMLEQLRNPTPCFREVIHKHFWLKRHEVLKQCENWIAEMESYSNDKRTGRTIAHSTLALKKHYNQLREEIAKMKPPEGLEDEEGGETIDPQGVHFSTDSALSSAMNNSQLAIIENLITDSNSNSVLEDGFC</sequence>
<keyword evidence="9" id="KW-0132">Cell division</keyword>
<keyword evidence="15" id="KW-0967">Endosome</keyword>
<evidence type="ECO:0000256" key="8">
    <source>
        <dbReference type="ARBA" id="ARBA00022574"/>
    </source>
</evidence>
<dbReference type="FunFam" id="1.10.1170.10:FF:000001">
    <property type="entry name" value="baculoviral IAP repeat-containing protein 6 isoform X1"/>
    <property type="match status" value="1"/>
</dbReference>
<dbReference type="PROSITE" id="PS50127">
    <property type="entry name" value="UBC_2"/>
    <property type="match status" value="1"/>
</dbReference>
<dbReference type="InterPro" id="IPR022103">
    <property type="entry name" value="BIRC6"/>
</dbReference>
<feature type="region of interest" description="Disordered" evidence="29">
    <location>
        <begin position="1508"/>
        <end position="1534"/>
    </location>
</feature>
<feature type="region of interest" description="Disordered" evidence="29">
    <location>
        <begin position="2431"/>
        <end position="2477"/>
    </location>
</feature>
<dbReference type="GO" id="GO:0030496">
    <property type="term" value="C:midbody"/>
    <property type="evidence" value="ECO:0007669"/>
    <property type="project" value="UniProtKB-SubCell"/>
</dbReference>
<dbReference type="Gene3D" id="1.10.1170.10">
    <property type="entry name" value="Inhibitor Of Apoptosis Protein (2mihbC-IAP-1), Chain A"/>
    <property type="match status" value="1"/>
</dbReference>
<feature type="region of interest" description="Disordered" evidence="29">
    <location>
        <begin position="738"/>
        <end position="780"/>
    </location>
</feature>
<keyword evidence="20" id="KW-0333">Golgi apparatus</keyword>
<evidence type="ECO:0000256" key="21">
    <source>
        <dbReference type="ARBA" id="ARBA00023136"/>
    </source>
</evidence>
<feature type="region of interest" description="Disordered" evidence="29">
    <location>
        <begin position="1203"/>
        <end position="1229"/>
    </location>
</feature>
<keyword evidence="10" id="KW-0808">Transferase</keyword>
<feature type="region of interest" description="Disordered" evidence="29">
    <location>
        <begin position="2960"/>
        <end position="3026"/>
    </location>
</feature>
<dbReference type="GO" id="GO:0006915">
    <property type="term" value="P:apoptotic process"/>
    <property type="evidence" value="ECO:0007669"/>
    <property type="project" value="UniProtKB-KW"/>
</dbReference>
<feature type="compositionally biased region" description="Basic and acidic residues" evidence="29">
    <location>
        <begin position="4088"/>
        <end position="4104"/>
    </location>
</feature>
<dbReference type="GO" id="GO:0005813">
    <property type="term" value="C:centrosome"/>
    <property type="evidence" value="ECO:0007669"/>
    <property type="project" value="UniProtKB-SubCell"/>
</dbReference>
<feature type="region of interest" description="Disordered" evidence="29">
    <location>
        <begin position="1121"/>
        <end position="1142"/>
    </location>
</feature>
<dbReference type="InterPro" id="IPR001370">
    <property type="entry name" value="BIR_rpt"/>
</dbReference>
<dbReference type="GO" id="GO:0042127">
    <property type="term" value="P:regulation of cell population proliferation"/>
    <property type="evidence" value="ECO:0007669"/>
    <property type="project" value="UniProtKB-ARBA"/>
</dbReference>
<dbReference type="GO" id="GO:0043066">
    <property type="term" value="P:negative regulation of apoptotic process"/>
    <property type="evidence" value="ECO:0007669"/>
    <property type="project" value="UniProtKB-ARBA"/>
</dbReference>
<feature type="compositionally biased region" description="Low complexity" evidence="29">
    <location>
        <begin position="3655"/>
        <end position="3666"/>
    </location>
</feature>
<feature type="compositionally biased region" description="Low complexity" evidence="29">
    <location>
        <begin position="1508"/>
        <end position="1527"/>
    </location>
</feature>
<dbReference type="Pfam" id="PF12356">
    <property type="entry name" value="BIRC6"/>
    <property type="match status" value="1"/>
</dbReference>
<evidence type="ECO:0000256" key="4">
    <source>
        <dbReference type="ARBA" id="ARBA00004300"/>
    </source>
</evidence>
<accession>A0A8B8DT40</accession>
<dbReference type="PANTHER" id="PTHR46116:SF39">
    <property type="entry name" value="BACULOVIRAL IAP REPEAT-CONTAINING PROTEIN 6"/>
    <property type="match status" value="1"/>
</dbReference>